<dbReference type="InterPro" id="IPR000504">
    <property type="entry name" value="RRM_dom"/>
</dbReference>
<dbReference type="InterPro" id="IPR035979">
    <property type="entry name" value="RBD_domain_sf"/>
</dbReference>
<protein>
    <submittedName>
        <fullName evidence="4">RNA recognition motif domain</fullName>
    </submittedName>
</protein>
<dbReference type="Gene3D" id="3.30.70.330">
    <property type="match status" value="1"/>
</dbReference>
<feature type="domain" description="RRM" evidence="3">
    <location>
        <begin position="37"/>
        <end position="118"/>
    </location>
</feature>
<gene>
    <name evidence="4" type="ORF">CINCED_3A024533</name>
</gene>
<dbReference type="InterPro" id="IPR012677">
    <property type="entry name" value="Nucleotide-bd_a/b_plait_sf"/>
</dbReference>
<evidence type="ECO:0000313" key="5">
    <source>
        <dbReference type="Proteomes" id="UP000325440"/>
    </source>
</evidence>
<evidence type="ECO:0000256" key="1">
    <source>
        <dbReference type="ARBA" id="ARBA00022884"/>
    </source>
</evidence>
<dbReference type="SUPFAM" id="SSF54928">
    <property type="entry name" value="RNA-binding domain, RBD"/>
    <property type="match status" value="1"/>
</dbReference>
<accession>A0A5E4MB86</accession>
<evidence type="ECO:0000256" key="2">
    <source>
        <dbReference type="PROSITE-ProRule" id="PRU00176"/>
    </source>
</evidence>
<dbReference type="Proteomes" id="UP000325440">
    <property type="component" value="Unassembled WGS sequence"/>
</dbReference>
<keyword evidence="1 2" id="KW-0694">RNA-binding</keyword>
<keyword evidence="5" id="KW-1185">Reference proteome</keyword>
<dbReference type="PROSITE" id="PS50102">
    <property type="entry name" value="RRM"/>
    <property type="match status" value="1"/>
</dbReference>
<sequence length="204" mass="23674">MAADLQMDMNYGIMTVNSQIMYKPTNQCEDPEPDNDHEVYVGNLPIHYTIEKFVNFAKKSGSIYSVRLLKGGGGLNKGFGYIMYRHLAAVDIAIETFNGIFLTESDTNKPLIVQKSLRNTIMMIYGLSQKNNNKYYIRNEINYFVINHPSLVLKFECEDDTKMFLSFKSLKAAQIFKKKLKDSFNMFGAKMYYFNDIENWVSYF</sequence>
<evidence type="ECO:0000259" key="3">
    <source>
        <dbReference type="PROSITE" id="PS50102"/>
    </source>
</evidence>
<organism evidence="4 5">
    <name type="scientific">Cinara cedri</name>
    <dbReference type="NCBI Taxonomy" id="506608"/>
    <lineage>
        <taxon>Eukaryota</taxon>
        <taxon>Metazoa</taxon>
        <taxon>Ecdysozoa</taxon>
        <taxon>Arthropoda</taxon>
        <taxon>Hexapoda</taxon>
        <taxon>Insecta</taxon>
        <taxon>Pterygota</taxon>
        <taxon>Neoptera</taxon>
        <taxon>Paraneoptera</taxon>
        <taxon>Hemiptera</taxon>
        <taxon>Sternorrhyncha</taxon>
        <taxon>Aphidomorpha</taxon>
        <taxon>Aphidoidea</taxon>
        <taxon>Aphididae</taxon>
        <taxon>Lachninae</taxon>
        <taxon>Cinara</taxon>
    </lineage>
</organism>
<dbReference type="Pfam" id="PF00076">
    <property type="entry name" value="RRM_1"/>
    <property type="match status" value="1"/>
</dbReference>
<dbReference type="GO" id="GO:0003723">
    <property type="term" value="F:RNA binding"/>
    <property type="evidence" value="ECO:0007669"/>
    <property type="project" value="UniProtKB-UniRule"/>
</dbReference>
<proteinExistence type="predicted"/>
<dbReference type="EMBL" id="CABPRJ010000036">
    <property type="protein sequence ID" value="VVC26508.1"/>
    <property type="molecule type" value="Genomic_DNA"/>
</dbReference>
<dbReference type="CDD" id="cd00590">
    <property type="entry name" value="RRM_SF"/>
    <property type="match status" value="1"/>
</dbReference>
<evidence type="ECO:0000313" key="4">
    <source>
        <dbReference type="EMBL" id="VVC26508.1"/>
    </source>
</evidence>
<name>A0A5E4MB86_9HEMI</name>
<reference evidence="4 5" key="1">
    <citation type="submission" date="2019-08" db="EMBL/GenBank/DDBJ databases">
        <authorList>
            <person name="Alioto T."/>
            <person name="Alioto T."/>
            <person name="Gomez Garrido J."/>
        </authorList>
    </citation>
    <scope>NUCLEOTIDE SEQUENCE [LARGE SCALE GENOMIC DNA]</scope>
</reference>
<dbReference type="OrthoDB" id="442677at2759"/>
<dbReference type="SMART" id="SM00360">
    <property type="entry name" value="RRM"/>
    <property type="match status" value="1"/>
</dbReference>
<dbReference type="AlphaFoldDB" id="A0A5E4MB86"/>